<dbReference type="AlphaFoldDB" id="A0A927EAS2"/>
<dbReference type="InterPro" id="IPR002525">
    <property type="entry name" value="Transp_IS110-like_N"/>
</dbReference>
<dbReference type="GO" id="GO:0003677">
    <property type="term" value="F:DNA binding"/>
    <property type="evidence" value="ECO:0007669"/>
    <property type="project" value="InterPro"/>
</dbReference>
<dbReference type="Pfam" id="PF01548">
    <property type="entry name" value="DEDD_Tnp_IS110"/>
    <property type="match status" value="1"/>
</dbReference>
<dbReference type="Proteomes" id="UP000619295">
    <property type="component" value="Unassembled WGS sequence"/>
</dbReference>
<gene>
    <name evidence="3" type="ORF">IED13_17095</name>
</gene>
<name>A0A927EAS2_9HYPH</name>
<sequence>MNDVTIIGIDLAKRVFHAHGAFADGSVAFRKKLSRPQVLPFLAQQHRCIVAMEACATAHEWGRAIQELGHDVRLISPAYVKPFVKRQKNDTADAEAIAEAAARPTMRFVVVKTEEQQARSMVFRTRDLLVRQRTQLINALRGHLAEHGIIAPHGPAHVKVLAAAISDASRSLPELVRDIGAIYLDQIALLDGKIAELEKVLRREAQSGTETCRLQTMPGIGPITAMAIEAFAPPMTIFKRGRGFAAWLGLVPVQHSTGGKQRLGRTSKMGQRDIRRLLIIGAMAVIRWASRRGARAGSWLQRMIERKPLMLVALALANKMARAIWAMLTKQEDYRDPGAATV</sequence>
<feature type="domain" description="Transposase IS110-like N-terminal" evidence="1">
    <location>
        <begin position="7"/>
        <end position="146"/>
    </location>
</feature>
<dbReference type="InterPro" id="IPR003346">
    <property type="entry name" value="Transposase_20"/>
</dbReference>
<protein>
    <submittedName>
        <fullName evidence="3">IS110 family transposase</fullName>
    </submittedName>
</protein>
<accession>A0A927EAS2</accession>
<dbReference type="InterPro" id="IPR047650">
    <property type="entry name" value="Transpos_IS110"/>
</dbReference>
<keyword evidence="4" id="KW-1185">Reference proteome</keyword>
<dbReference type="PANTHER" id="PTHR33055:SF3">
    <property type="entry name" value="PUTATIVE TRANSPOSASE FOR IS117-RELATED"/>
    <property type="match status" value="1"/>
</dbReference>
<dbReference type="GO" id="GO:0004803">
    <property type="term" value="F:transposase activity"/>
    <property type="evidence" value="ECO:0007669"/>
    <property type="project" value="InterPro"/>
</dbReference>
<dbReference type="RefSeq" id="WP_191124840.1">
    <property type="nucleotide sequence ID" value="NZ_JACXWY010000010.1"/>
</dbReference>
<proteinExistence type="predicted"/>
<reference evidence="3" key="1">
    <citation type="submission" date="2020-09" db="EMBL/GenBank/DDBJ databases">
        <title>Bosea spartocytisi sp. nov. a root nodule endophyte of Spartocytisus supranubius in the high mountain ecosystem fo the Teide National Park (Canary Islands, Spain).</title>
        <authorList>
            <person name="Pulido-Suarez L."/>
            <person name="Peix A."/>
            <person name="Igual J.M."/>
            <person name="Socas-Perez N."/>
            <person name="Velazquez E."/>
            <person name="Flores-Felix J.D."/>
            <person name="Leon-Barrios M."/>
        </authorList>
    </citation>
    <scope>NUCLEOTIDE SEQUENCE</scope>
    <source>
        <strain evidence="3">SSUT16</strain>
    </source>
</reference>
<feature type="domain" description="Transposase IS116/IS110/IS902 C-terminal" evidence="2">
    <location>
        <begin position="213"/>
        <end position="290"/>
    </location>
</feature>
<comment type="caution">
    <text evidence="3">The sequence shown here is derived from an EMBL/GenBank/DDBJ whole genome shotgun (WGS) entry which is preliminary data.</text>
</comment>
<evidence type="ECO:0000313" key="3">
    <source>
        <dbReference type="EMBL" id="MBD3847419.1"/>
    </source>
</evidence>
<evidence type="ECO:0000259" key="1">
    <source>
        <dbReference type="Pfam" id="PF01548"/>
    </source>
</evidence>
<dbReference type="PANTHER" id="PTHR33055">
    <property type="entry name" value="TRANSPOSASE FOR INSERTION SEQUENCE ELEMENT IS1111A"/>
    <property type="match status" value="1"/>
</dbReference>
<evidence type="ECO:0000259" key="2">
    <source>
        <dbReference type="Pfam" id="PF02371"/>
    </source>
</evidence>
<dbReference type="Pfam" id="PF02371">
    <property type="entry name" value="Transposase_20"/>
    <property type="match status" value="1"/>
</dbReference>
<organism evidence="3 4">
    <name type="scientific">Bosea spartocytisi</name>
    <dbReference type="NCBI Taxonomy" id="2773451"/>
    <lineage>
        <taxon>Bacteria</taxon>
        <taxon>Pseudomonadati</taxon>
        <taxon>Pseudomonadota</taxon>
        <taxon>Alphaproteobacteria</taxon>
        <taxon>Hyphomicrobiales</taxon>
        <taxon>Boseaceae</taxon>
        <taxon>Bosea</taxon>
    </lineage>
</organism>
<dbReference type="NCBIfam" id="NF033542">
    <property type="entry name" value="transpos_IS110"/>
    <property type="match status" value="1"/>
</dbReference>
<dbReference type="GO" id="GO:0006313">
    <property type="term" value="P:DNA transposition"/>
    <property type="evidence" value="ECO:0007669"/>
    <property type="project" value="InterPro"/>
</dbReference>
<evidence type="ECO:0000313" key="4">
    <source>
        <dbReference type="Proteomes" id="UP000619295"/>
    </source>
</evidence>
<dbReference type="EMBL" id="JACXWY010000010">
    <property type="protein sequence ID" value="MBD3847419.1"/>
    <property type="molecule type" value="Genomic_DNA"/>
</dbReference>